<dbReference type="Proteomes" id="UP000242133">
    <property type="component" value="Unassembled WGS sequence"/>
</dbReference>
<dbReference type="PROSITE" id="PS01124">
    <property type="entry name" value="HTH_ARAC_FAMILY_2"/>
    <property type="match status" value="1"/>
</dbReference>
<dbReference type="Pfam" id="PF12833">
    <property type="entry name" value="HTH_18"/>
    <property type="match status" value="1"/>
</dbReference>
<dbReference type="GO" id="GO:0003700">
    <property type="term" value="F:DNA-binding transcription factor activity"/>
    <property type="evidence" value="ECO:0007669"/>
    <property type="project" value="InterPro"/>
</dbReference>
<feature type="domain" description="HTH araC/xylS-type" evidence="4">
    <location>
        <begin position="233"/>
        <end position="333"/>
    </location>
</feature>
<dbReference type="InterPro" id="IPR018062">
    <property type="entry name" value="HTH_AraC-typ_CS"/>
</dbReference>
<dbReference type="EMBL" id="PYGI01000002">
    <property type="protein sequence ID" value="PSL16088.1"/>
    <property type="molecule type" value="Genomic_DNA"/>
</dbReference>
<dbReference type="SMART" id="SM00342">
    <property type="entry name" value="HTH_ARAC"/>
    <property type="match status" value="1"/>
</dbReference>
<evidence type="ECO:0000256" key="1">
    <source>
        <dbReference type="ARBA" id="ARBA00023015"/>
    </source>
</evidence>
<dbReference type="InterPro" id="IPR050204">
    <property type="entry name" value="AraC_XylS_family_regulators"/>
</dbReference>
<evidence type="ECO:0000259" key="4">
    <source>
        <dbReference type="PROSITE" id="PS01124"/>
    </source>
</evidence>
<dbReference type="PANTHER" id="PTHR46796:SF12">
    <property type="entry name" value="HTH-TYPE DNA-BINDING TRANSCRIPTIONAL ACTIVATOR EUTR"/>
    <property type="match status" value="1"/>
</dbReference>
<dbReference type="Pfam" id="PF14525">
    <property type="entry name" value="AraC_binding_2"/>
    <property type="match status" value="1"/>
</dbReference>
<dbReference type="RefSeq" id="WP_106590323.1">
    <property type="nucleotide sequence ID" value="NZ_PYGI01000002.1"/>
</dbReference>
<protein>
    <submittedName>
        <fullName evidence="5">AraC family transcriptional regulator</fullName>
    </submittedName>
</protein>
<dbReference type="GO" id="GO:0043565">
    <property type="term" value="F:sequence-specific DNA binding"/>
    <property type="evidence" value="ECO:0007669"/>
    <property type="project" value="InterPro"/>
</dbReference>
<dbReference type="OrthoDB" id="6003540at2"/>
<keyword evidence="2" id="KW-0238">DNA-binding</keyword>
<evidence type="ECO:0000256" key="3">
    <source>
        <dbReference type="ARBA" id="ARBA00023163"/>
    </source>
</evidence>
<name>A0A2P8F301_9GAMM</name>
<dbReference type="InterPro" id="IPR035418">
    <property type="entry name" value="AraC-bd_2"/>
</dbReference>
<gene>
    <name evidence="5" type="ORF">CLV44_10211</name>
</gene>
<dbReference type="SUPFAM" id="SSF46689">
    <property type="entry name" value="Homeodomain-like"/>
    <property type="match status" value="2"/>
</dbReference>
<keyword evidence="6" id="KW-1185">Reference proteome</keyword>
<dbReference type="Gene3D" id="1.10.10.60">
    <property type="entry name" value="Homeodomain-like"/>
    <property type="match status" value="1"/>
</dbReference>
<dbReference type="InterPro" id="IPR018060">
    <property type="entry name" value="HTH_AraC"/>
</dbReference>
<evidence type="ECO:0000313" key="5">
    <source>
        <dbReference type="EMBL" id="PSL16088.1"/>
    </source>
</evidence>
<keyword evidence="3" id="KW-0804">Transcription</keyword>
<dbReference type="AlphaFoldDB" id="A0A2P8F301"/>
<sequence length="336" mass="38839">MQSRIPLSPLLANALLNQPNMQVFSSHDMDEVHNKVGEAFKPHRFEPSGSTSTLNSRMHQFSMDQISFHRLKYGAAVEVDPDCLDDFFLLQMPVSGQAEIDCGDCSLISNCQQGVVLNPTQRLRMRYDNECDQLMLRISRQALEQVCSRYLGHSLKHPIEFDCHLDWRRSPVWLHMLEYITQLQKDAPTCLQQPLISRQLEELIISTLLSQQPSNYSQELSRDSRSLAPRHVKKVEEYIEAHAQNPLTPATLAELAGVSVRTLYAGFREFRHMTPMEFLRNVRLQRVRESLQQAHMTQSVTDTAMYWGFSHMGRFSQEYQRLFGEKPSETKRRAQA</sequence>
<dbReference type="PROSITE" id="PS00041">
    <property type="entry name" value="HTH_ARAC_FAMILY_1"/>
    <property type="match status" value="1"/>
</dbReference>
<evidence type="ECO:0000313" key="6">
    <source>
        <dbReference type="Proteomes" id="UP000242133"/>
    </source>
</evidence>
<dbReference type="PANTHER" id="PTHR46796">
    <property type="entry name" value="HTH-TYPE TRANSCRIPTIONAL ACTIVATOR RHAS-RELATED"/>
    <property type="match status" value="1"/>
</dbReference>
<accession>A0A2P8F301</accession>
<proteinExistence type="predicted"/>
<organism evidence="5 6">
    <name type="scientific">Marinobacterium halophilum</name>
    <dbReference type="NCBI Taxonomy" id="267374"/>
    <lineage>
        <taxon>Bacteria</taxon>
        <taxon>Pseudomonadati</taxon>
        <taxon>Pseudomonadota</taxon>
        <taxon>Gammaproteobacteria</taxon>
        <taxon>Oceanospirillales</taxon>
        <taxon>Oceanospirillaceae</taxon>
        <taxon>Marinobacterium</taxon>
    </lineage>
</organism>
<comment type="caution">
    <text evidence="5">The sequence shown here is derived from an EMBL/GenBank/DDBJ whole genome shotgun (WGS) entry which is preliminary data.</text>
</comment>
<keyword evidence="1" id="KW-0805">Transcription regulation</keyword>
<evidence type="ECO:0000256" key="2">
    <source>
        <dbReference type="ARBA" id="ARBA00023125"/>
    </source>
</evidence>
<reference evidence="5 6" key="1">
    <citation type="submission" date="2018-03" db="EMBL/GenBank/DDBJ databases">
        <title>Genomic Encyclopedia of Archaeal and Bacterial Type Strains, Phase II (KMG-II): from individual species to whole genera.</title>
        <authorList>
            <person name="Goeker M."/>
        </authorList>
    </citation>
    <scope>NUCLEOTIDE SEQUENCE [LARGE SCALE GENOMIC DNA]</scope>
    <source>
        <strain evidence="5 6">DSM 17586</strain>
    </source>
</reference>
<dbReference type="InterPro" id="IPR009057">
    <property type="entry name" value="Homeodomain-like_sf"/>
</dbReference>